<dbReference type="Proteomes" id="UP000193920">
    <property type="component" value="Unassembled WGS sequence"/>
</dbReference>
<accession>A0A1Y2DWQ8</accession>
<protein>
    <submittedName>
        <fullName evidence="2">Uncharacterized protein</fullName>
    </submittedName>
</protein>
<feature type="chain" id="PRO_5011001489" evidence="1">
    <location>
        <begin position="24"/>
        <end position="247"/>
    </location>
</feature>
<dbReference type="AlphaFoldDB" id="A0A1Y2DWQ8"/>
<evidence type="ECO:0000313" key="3">
    <source>
        <dbReference type="Proteomes" id="UP000193920"/>
    </source>
</evidence>
<evidence type="ECO:0000256" key="1">
    <source>
        <dbReference type="SAM" id="SignalP"/>
    </source>
</evidence>
<proteinExistence type="predicted"/>
<reference evidence="2 3" key="1">
    <citation type="submission" date="2016-08" db="EMBL/GenBank/DDBJ databases">
        <title>A Parts List for Fungal Cellulosomes Revealed by Comparative Genomics.</title>
        <authorList>
            <consortium name="DOE Joint Genome Institute"/>
            <person name="Haitjema C.H."/>
            <person name="Gilmore S.P."/>
            <person name="Henske J.K."/>
            <person name="Solomon K.V."/>
            <person name="De Groot R."/>
            <person name="Kuo A."/>
            <person name="Mondo S.J."/>
            <person name="Salamov A.A."/>
            <person name="Labutti K."/>
            <person name="Zhao Z."/>
            <person name="Chiniquy J."/>
            <person name="Barry K."/>
            <person name="Brewer H.M."/>
            <person name="Purvine S.O."/>
            <person name="Wright A.T."/>
            <person name="Boxma B."/>
            <person name="Van Alen T."/>
            <person name="Hackstein J.H."/>
            <person name="Baker S.E."/>
            <person name="Grigoriev I.V."/>
            <person name="O'Malley M.A."/>
        </authorList>
    </citation>
    <scope>NUCLEOTIDE SEQUENCE [LARGE SCALE GENOMIC DNA]</scope>
    <source>
        <strain evidence="2 3">G1</strain>
    </source>
</reference>
<comment type="caution">
    <text evidence="2">The sequence shown here is derived from an EMBL/GenBank/DDBJ whole genome shotgun (WGS) entry which is preliminary data.</text>
</comment>
<organism evidence="2 3">
    <name type="scientific">Neocallimastix californiae</name>
    <dbReference type="NCBI Taxonomy" id="1754190"/>
    <lineage>
        <taxon>Eukaryota</taxon>
        <taxon>Fungi</taxon>
        <taxon>Fungi incertae sedis</taxon>
        <taxon>Chytridiomycota</taxon>
        <taxon>Chytridiomycota incertae sedis</taxon>
        <taxon>Neocallimastigomycetes</taxon>
        <taxon>Neocallimastigales</taxon>
        <taxon>Neocallimastigaceae</taxon>
        <taxon>Neocallimastix</taxon>
    </lineage>
</organism>
<gene>
    <name evidence="2" type="ORF">LY90DRAFT_505299</name>
</gene>
<keyword evidence="3" id="KW-1185">Reference proteome</keyword>
<feature type="signal peptide" evidence="1">
    <location>
        <begin position="1"/>
        <end position="23"/>
    </location>
</feature>
<keyword evidence="1" id="KW-0732">Signal</keyword>
<evidence type="ECO:0000313" key="2">
    <source>
        <dbReference type="EMBL" id="ORY63639.1"/>
    </source>
</evidence>
<name>A0A1Y2DWQ8_9FUNG</name>
<sequence>MLGWKYFCHFYLLLLYQIRFILAEVNTLDECSNTNIENSSCSGTTNNTDIHCLSKGFIYRVNTSGECVSKITSSVHVFDADKKEVDLTVTGKIKDADVENYSMYACSASECTQTSGYIKINDFFEKSVGEEDDWNKNCSTNYFFFEDNNGFELFRKSNGKCVLTYDDAYRKKGTVYYFINQADETTIIVDTNTKKEAGPLNVSELSSTSDLNKYYVYKCQDGYCKIIIGHNIINISTMKIIDVTDIT</sequence>
<dbReference type="EMBL" id="MCOG01000056">
    <property type="protein sequence ID" value="ORY63639.1"/>
    <property type="molecule type" value="Genomic_DNA"/>
</dbReference>